<evidence type="ECO:0008006" key="3">
    <source>
        <dbReference type="Google" id="ProtNLM"/>
    </source>
</evidence>
<dbReference type="InParanoid" id="E3JB45"/>
<keyword evidence="2" id="KW-1185">Reference proteome</keyword>
<dbReference type="HOGENOM" id="CLU_129221_0_0_11"/>
<dbReference type="Proteomes" id="UP000002484">
    <property type="component" value="Chromosome"/>
</dbReference>
<evidence type="ECO:0000313" key="2">
    <source>
        <dbReference type="Proteomes" id="UP000002484"/>
    </source>
</evidence>
<dbReference type="AlphaFoldDB" id="E3JB45"/>
<gene>
    <name evidence="1" type="ordered locus">FraEuI1c_6696</name>
</gene>
<evidence type="ECO:0000313" key="1">
    <source>
        <dbReference type="EMBL" id="ADP84666.1"/>
    </source>
</evidence>
<protein>
    <recommendedName>
        <fullName evidence="3">DUF3052 domain-containing protein</fullName>
    </recommendedName>
</protein>
<proteinExistence type="predicted"/>
<dbReference type="STRING" id="298654.FraEuI1c_6696"/>
<name>E3JB45_PSEI1</name>
<reference evidence="1 2" key="1">
    <citation type="submission" date="2010-10" db="EMBL/GenBank/DDBJ databases">
        <title>Complete sequence of Frankia sp. EuI1c.</title>
        <authorList>
            <consortium name="US DOE Joint Genome Institute"/>
            <person name="Lucas S."/>
            <person name="Copeland A."/>
            <person name="Lapidus A."/>
            <person name="Cheng J.-F."/>
            <person name="Bruce D."/>
            <person name="Goodwin L."/>
            <person name="Pitluck S."/>
            <person name="Chertkov O."/>
            <person name="Detter J.C."/>
            <person name="Han C."/>
            <person name="Tapia R."/>
            <person name="Land M."/>
            <person name="Hauser L."/>
            <person name="Jeffries C."/>
            <person name="Kyrpides N."/>
            <person name="Ivanova N."/>
            <person name="Mikhailova N."/>
            <person name="Beauchemin N."/>
            <person name="Sen A."/>
            <person name="Sur S.A."/>
            <person name="Gtari M."/>
            <person name="Wall L."/>
            <person name="Tisa L."/>
            <person name="Woyke T."/>
        </authorList>
    </citation>
    <scope>NUCLEOTIDE SEQUENCE [LARGE SCALE GENOMIC DNA]</scope>
    <source>
        <strain evidence="2">DSM 45817 / CECT 9037 / EuI1c</strain>
    </source>
</reference>
<dbReference type="eggNOG" id="ENOG5032SHK">
    <property type="taxonomic scope" value="Bacteria"/>
</dbReference>
<accession>E3JB45</accession>
<organism evidence="1 2">
    <name type="scientific">Pseudofrankia inefficax (strain DSM 45817 / CECT 9037 / DDB 130130 / EuI1c)</name>
    <name type="common">Frankia inefficax</name>
    <dbReference type="NCBI Taxonomy" id="298654"/>
    <lineage>
        <taxon>Bacteria</taxon>
        <taxon>Bacillati</taxon>
        <taxon>Actinomycetota</taxon>
        <taxon>Actinomycetes</taxon>
        <taxon>Frankiales</taxon>
        <taxon>Frankiaceae</taxon>
        <taxon>Pseudofrankia</taxon>
    </lineage>
</organism>
<dbReference type="EMBL" id="CP002299">
    <property type="protein sequence ID" value="ADP84666.1"/>
    <property type="molecule type" value="Genomic_DNA"/>
</dbReference>
<dbReference type="KEGG" id="fri:FraEuI1c_6696"/>
<sequence length="149" mass="15633">MTVTNGQAGYSGTAMVRKLGVKAGHEVVLCGAPAGWAIPDLPADVTSQRISTPPAAEPAGPPSGAANVVVAFCRTPEELEAAIAGFGQVIFPAGALWIAWPRKAAGHRSDVTENLIRDEALPLGLVDTKVAALDVDWSALKLVWRKERR</sequence>